<keyword evidence="4" id="KW-1185">Reference proteome</keyword>
<evidence type="ECO:0000313" key="2">
    <source>
        <dbReference type="EMBL" id="SDN70737.1"/>
    </source>
</evidence>
<dbReference type="InterPro" id="IPR003458">
    <property type="entry name" value="Phage_T4_Gp38_tail_assem"/>
</dbReference>
<reference evidence="2 3" key="2">
    <citation type="submission" date="2016-10" db="EMBL/GenBank/DDBJ databases">
        <authorList>
            <person name="de Groot N.N."/>
        </authorList>
    </citation>
    <scope>NUCLEOTIDE SEQUENCE [LARGE SCALE GENOMIC DNA]</scope>
    <source>
        <strain evidence="2 3">BS2772</strain>
    </source>
</reference>
<name>A0A1H0DKF2_9PSED</name>
<proteinExistence type="predicted"/>
<accession>A0A1H0DKF2</accession>
<organism evidence="2 3">
    <name type="scientific">Pseudomonas antarctica</name>
    <dbReference type="NCBI Taxonomy" id="219572"/>
    <lineage>
        <taxon>Bacteria</taxon>
        <taxon>Pseudomonadati</taxon>
        <taxon>Pseudomonadota</taxon>
        <taxon>Gammaproteobacteria</taxon>
        <taxon>Pseudomonadales</taxon>
        <taxon>Pseudomonadaceae</taxon>
        <taxon>Pseudomonas</taxon>
    </lineage>
</organism>
<dbReference type="Pfam" id="PF02413">
    <property type="entry name" value="Caudo_TAP"/>
    <property type="match status" value="1"/>
</dbReference>
<evidence type="ECO:0000313" key="1">
    <source>
        <dbReference type="EMBL" id="KAF2407786.1"/>
    </source>
</evidence>
<protein>
    <submittedName>
        <fullName evidence="1">Caudovirales tail fiber assembly protein</fullName>
    </submittedName>
</protein>
<dbReference type="EMBL" id="LT629704">
    <property type="protein sequence ID" value="SDN70737.1"/>
    <property type="molecule type" value="Genomic_DNA"/>
</dbReference>
<evidence type="ECO:0000313" key="3">
    <source>
        <dbReference type="Proteomes" id="UP000182470"/>
    </source>
</evidence>
<dbReference type="RefSeq" id="WP_083359884.1">
    <property type="nucleotide sequence ID" value="NZ_JXDI01000001.1"/>
</dbReference>
<dbReference type="EMBL" id="JXDI01000001">
    <property type="protein sequence ID" value="KAF2407786.1"/>
    <property type="molecule type" value="Genomic_DNA"/>
</dbReference>
<reference evidence="1 4" key="1">
    <citation type="submission" date="2015-01" db="EMBL/GenBank/DDBJ databases">
        <title>Genome Sequence of Pseudomonas antarctica CMS 35.</title>
        <authorList>
            <person name="Voget S."/>
            <person name="Chow J."/>
            <person name="Daniel R."/>
            <person name="Streit W."/>
        </authorList>
    </citation>
    <scope>NUCLEOTIDE SEQUENCE [LARGE SCALE GENOMIC DNA]</scope>
    <source>
        <strain evidence="1 4">CMS 35</strain>
    </source>
</reference>
<sequence>MFASKANRGFFDPEINDFIPEDAVEISLERHAELLAGQYEGKIIAWGDDGFPLLVEPPPPSDQELTASERTWRDIQLAATDSVVTRHRDELEDESKTTLTAEQYSELQAYRRALRKWPEVGEFPLSEHRPPAPIWLSTLLQ</sequence>
<gene>
    <name evidence="1" type="ORF">PSAN_01670</name>
    <name evidence="2" type="ORF">SAMN04490179_5519</name>
</gene>
<dbReference type="Proteomes" id="UP000748067">
    <property type="component" value="Unassembled WGS sequence"/>
</dbReference>
<dbReference type="OrthoDB" id="6465464at2"/>
<evidence type="ECO:0000313" key="4">
    <source>
        <dbReference type="Proteomes" id="UP000748067"/>
    </source>
</evidence>
<dbReference type="AlphaFoldDB" id="A0A1H0DKF2"/>
<dbReference type="Proteomes" id="UP000182470">
    <property type="component" value="Chromosome I"/>
</dbReference>